<evidence type="ECO:0000256" key="1">
    <source>
        <dbReference type="SAM" id="MobiDB-lite"/>
    </source>
</evidence>
<organism evidence="2 3">
    <name type="scientific">Dioscorea zingiberensis</name>
    <dbReference type="NCBI Taxonomy" id="325984"/>
    <lineage>
        <taxon>Eukaryota</taxon>
        <taxon>Viridiplantae</taxon>
        <taxon>Streptophyta</taxon>
        <taxon>Embryophyta</taxon>
        <taxon>Tracheophyta</taxon>
        <taxon>Spermatophyta</taxon>
        <taxon>Magnoliopsida</taxon>
        <taxon>Liliopsida</taxon>
        <taxon>Dioscoreales</taxon>
        <taxon>Dioscoreaceae</taxon>
        <taxon>Dioscorea</taxon>
    </lineage>
</organism>
<feature type="compositionally biased region" description="Basic and acidic residues" evidence="1">
    <location>
        <begin position="241"/>
        <end position="258"/>
    </location>
</feature>
<dbReference type="EMBL" id="JAGGNH010000001">
    <property type="protein sequence ID" value="KAJ0989199.1"/>
    <property type="molecule type" value="Genomic_DNA"/>
</dbReference>
<feature type="compositionally biased region" description="Basic and acidic residues" evidence="1">
    <location>
        <begin position="12"/>
        <end position="25"/>
    </location>
</feature>
<feature type="compositionally biased region" description="Basic and acidic residues" evidence="1">
    <location>
        <begin position="141"/>
        <end position="157"/>
    </location>
</feature>
<feature type="region of interest" description="Disordered" evidence="1">
    <location>
        <begin position="1"/>
        <end position="258"/>
    </location>
</feature>
<protein>
    <submittedName>
        <fullName evidence="2">Uncharacterized protein</fullName>
    </submittedName>
</protein>
<dbReference type="AlphaFoldDB" id="A0A9D5DDE4"/>
<feature type="compositionally biased region" description="Basic and acidic residues" evidence="1">
    <location>
        <begin position="174"/>
        <end position="203"/>
    </location>
</feature>
<feature type="compositionally biased region" description="Low complexity" evidence="1">
    <location>
        <begin position="35"/>
        <end position="68"/>
    </location>
</feature>
<proteinExistence type="predicted"/>
<evidence type="ECO:0000313" key="3">
    <source>
        <dbReference type="Proteomes" id="UP001085076"/>
    </source>
</evidence>
<evidence type="ECO:0000313" key="2">
    <source>
        <dbReference type="EMBL" id="KAJ0989199.1"/>
    </source>
</evidence>
<feature type="compositionally biased region" description="Polar residues" evidence="1">
    <location>
        <begin position="69"/>
        <end position="78"/>
    </location>
</feature>
<name>A0A9D5DDE4_9LILI</name>
<feature type="compositionally biased region" description="Polar residues" evidence="1">
    <location>
        <begin position="112"/>
        <end position="125"/>
    </location>
</feature>
<keyword evidence="3" id="KW-1185">Reference proteome</keyword>
<sequence>MCHQLLCCFGPKEPDNRPPSHRLDVEPPSSDPTKVSNSSVNGGSSNYVSSDSTNRSPVPSSSHPKVSSTKNGGAPSNSPHKDSSAINGGARSPVLQQSNAPVSQGVGEPQEVISQDQNTEQSLNGKIQDKPSPYSTQGKVNPKEPNEQVTRTEKPADLSEEQPLAPKVPPKNSGTRDETADQDKVSHKVLTPKKEFVQDEEASRNPLHPKQQVHPPKGSSTNQESTDDQKKVSTKIVAPKRNKEYDPSEDESRKHADK</sequence>
<accession>A0A9D5DDE4</accession>
<gene>
    <name evidence="2" type="ORF">J5N97_007555</name>
</gene>
<reference evidence="2" key="1">
    <citation type="submission" date="2021-03" db="EMBL/GenBank/DDBJ databases">
        <authorList>
            <person name="Li Z."/>
            <person name="Yang C."/>
        </authorList>
    </citation>
    <scope>NUCLEOTIDE SEQUENCE</scope>
    <source>
        <strain evidence="2">Dzin_1.0</strain>
        <tissue evidence="2">Leaf</tissue>
    </source>
</reference>
<dbReference type="Proteomes" id="UP001085076">
    <property type="component" value="Miscellaneous, Linkage group lg01"/>
</dbReference>
<reference evidence="2" key="2">
    <citation type="journal article" date="2022" name="Hortic Res">
        <title>The genome of Dioscorea zingiberensis sheds light on the biosynthesis, origin and evolution of the medicinally important diosgenin saponins.</title>
        <authorList>
            <person name="Li Y."/>
            <person name="Tan C."/>
            <person name="Li Z."/>
            <person name="Guo J."/>
            <person name="Li S."/>
            <person name="Chen X."/>
            <person name="Wang C."/>
            <person name="Dai X."/>
            <person name="Yang H."/>
            <person name="Song W."/>
            <person name="Hou L."/>
            <person name="Xu J."/>
            <person name="Tong Z."/>
            <person name="Xu A."/>
            <person name="Yuan X."/>
            <person name="Wang W."/>
            <person name="Yang Q."/>
            <person name="Chen L."/>
            <person name="Sun Z."/>
            <person name="Wang K."/>
            <person name="Pan B."/>
            <person name="Chen J."/>
            <person name="Bao Y."/>
            <person name="Liu F."/>
            <person name="Qi X."/>
            <person name="Gang D.R."/>
            <person name="Wen J."/>
            <person name="Li J."/>
        </authorList>
    </citation>
    <scope>NUCLEOTIDE SEQUENCE</scope>
    <source>
        <strain evidence="2">Dzin_1.0</strain>
    </source>
</reference>
<comment type="caution">
    <text evidence="2">The sequence shown here is derived from an EMBL/GenBank/DDBJ whole genome shotgun (WGS) entry which is preliminary data.</text>
</comment>